<dbReference type="AlphaFoldDB" id="A0A3B1KJP2"/>
<reference evidence="3" key="2">
    <citation type="journal article" date="2014" name="Nat. Commun.">
        <title>The cavefish genome reveals candidate genes for eye loss.</title>
        <authorList>
            <person name="McGaugh S.E."/>
            <person name="Gross J.B."/>
            <person name="Aken B."/>
            <person name="Blin M."/>
            <person name="Borowsky R."/>
            <person name="Chalopin D."/>
            <person name="Hinaux H."/>
            <person name="Jeffery W.R."/>
            <person name="Keene A."/>
            <person name="Ma L."/>
            <person name="Minx P."/>
            <person name="Murphy D."/>
            <person name="O'Quin K.E."/>
            <person name="Retaux S."/>
            <person name="Rohner N."/>
            <person name="Searle S.M."/>
            <person name="Stahl B.A."/>
            <person name="Tabin C."/>
            <person name="Volff J.N."/>
            <person name="Yoshizawa M."/>
            <person name="Warren W.C."/>
        </authorList>
    </citation>
    <scope>NUCLEOTIDE SEQUENCE [LARGE SCALE GENOMIC DNA]</scope>
    <source>
        <strain evidence="3">female</strain>
    </source>
</reference>
<organism evidence="2 3">
    <name type="scientific">Astyanax mexicanus</name>
    <name type="common">Blind cave fish</name>
    <name type="synonym">Astyanax fasciatus mexicanus</name>
    <dbReference type="NCBI Taxonomy" id="7994"/>
    <lineage>
        <taxon>Eukaryota</taxon>
        <taxon>Metazoa</taxon>
        <taxon>Chordata</taxon>
        <taxon>Craniata</taxon>
        <taxon>Vertebrata</taxon>
        <taxon>Euteleostomi</taxon>
        <taxon>Actinopterygii</taxon>
        <taxon>Neopterygii</taxon>
        <taxon>Teleostei</taxon>
        <taxon>Ostariophysi</taxon>
        <taxon>Characiformes</taxon>
        <taxon>Characoidei</taxon>
        <taxon>Acestrorhamphidae</taxon>
        <taxon>Acestrorhamphinae</taxon>
        <taxon>Astyanax</taxon>
    </lineage>
</organism>
<keyword evidence="3" id="KW-1185">Reference proteome</keyword>
<reference evidence="3" key="1">
    <citation type="submission" date="2013-03" db="EMBL/GenBank/DDBJ databases">
        <authorList>
            <person name="Jeffery W."/>
            <person name="Warren W."/>
            <person name="Wilson R.K."/>
        </authorList>
    </citation>
    <scope>NUCLEOTIDE SEQUENCE</scope>
    <source>
        <strain evidence="3">female</strain>
    </source>
</reference>
<dbReference type="Ensembl" id="ENSAMXT00000036791.1">
    <property type="protein sequence ID" value="ENSAMXP00000053949.1"/>
    <property type="gene ID" value="ENSAMXG00000038321.1"/>
</dbReference>
<proteinExistence type="predicted"/>
<evidence type="ECO:0000313" key="3">
    <source>
        <dbReference type="Proteomes" id="UP000018467"/>
    </source>
</evidence>
<reference evidence="2" key="4">
    <citation type="submission" date="2025-09" db="UniProtKB">
        <authorList>
            <consortium name="Ensembl"/>
        </authorList>
    </citation>
    <scope>IDENTIFICATION</scope>
</reference>
<evidence type="ECO:0000256" key="1">
    <source>
        <dbReference type="SAM" id="Phobius"/>
    </source>
</evidence>
<evidence type="ECO:0000313" key="2">
    <source>
        <dbReference type="Ensembl" id="ENSAMXP00000053949.1"/>
    </source>
</evidence>
<dbReference type="Proteomes" id="UP000018467">
    <property type="component" value="Unassembled WGS sequence"/>
</dbReference>
<feature type="transmembrane region" description="Helical" evidence="1">
    <location>
        <begin position="20"/>
        <end position="41"/>
    </location>
</feature>
<keyword evidence="1" id="KW-0812">Transmembrane</keyword>
<name>A0A3B1KJP2_ASTMX</name>
<sequence length="90" mass="10852">MRNTSHKHWKHNNLILSVKHVGGSIIVCVAFIDLTMNFKLYMGILKENVITSVHKLNLKRRIMLKMQYVIFSYRSVYFELFYWVEIYLLI</sequence>
<keyword evidence="1" id="KW-1133">Transmembrane helix</keyword>
<accession>A0A3B1KJP2</accession>
<keyword evidence="1" id="KW-0472">Membrane</keyword>
<reference evidence="2" key="3">
    <citation type="submission" date="2025-08" db="UniProtKB">
        <authorList>
            <consortium name="Ensembl"/>
        </authorList>
    </citation>
    <scope>IDENTIFICATION</scope>
</reference>
<protein>
    <submittedName>
        <fullName evidence="2">Uncharacterized protein</fullName>
    </submittedName>
</protein>
<dbReference type="InParanoid" id="A0A3B1KJP2"/>